<evidence type="ECO:0000259" key="1">
    <source>
        <dbReference type="Pfam" id="PF01882"/>
    </source>
</evidence>
<dbReference type="InterPro" id="IPR002881">
    <property type="entry name" value="DUF58"/>
</dbReference>
<proteinExistence type="predicted"/>
<accession>A0A382DKD1</accession>
<feature type="non-terminal residue" evidence="2">
    <location>
        <position position="362"/>
    </location>
</feature>
<evidence type="ECO:0000313" key="2">
    <source>
        <dbReference type="EMBL" id="SVB38695.1"/>
    </source>
</evidence>
<dbReference type="Pfam" id="PF01882">
    <property type="entry name" value="DUF58"/>
    <property type="match status" value="1"/>
</dbReference>
<reference evidence="2" key="1">
    <citation type="submission" date="2018-05" db="EMBL/GenBank/DDBJ databases">
        <authorList>
            <person name="Lanie J.A."/>
            <person name="Ng W.-L."/>
            <person name="Kazmierczak K.M."/>
            <person name="Andrzejewski T.M."/>
            <person name="Davidsen T.M."/>
            <person name="Wayne K.J."/>
            <person name="Tettelin H."/>
            <person name="Glass J.I."/>
            <person name="Rusch D."/>
            <person name="Podicherti R."/>
            <person name="Tsui H.-C.T."/>
            <person name="Winkler M.E."/>
        </authorList>
    </citation>
    <scope>NUCLEOTIDE SEQUENCE</scope>
</reference>
<name>A0A382DKD1_9ZZZZ</name>
<protein>
    <recommendedName>
        <fullName evidence="1">DUF58 domain-containing protein</fullName>
    </recommendedName>
</protein>
<organism evidence="2">
    <name type="scientific">marine metagenome</name>
    <dbReference type="NCBI Taxonomy" id="408172"/>
    <lineage>
        <taxon>unclassified sequences</taxon>
        <taxon>metagenomes</taxon>
        <taxon>ecological metagenomes</taxon>
    </lineage>
</organism>
<gene>
    <name evidence="2" type="ORF">METZ01_LOCUS191549</name>
</gene>
<dbReference type="AlphaFoldDB" id="A0A382DKD1"/>
<dbReference type="PANTHER" id="PTHR34351">
    <property type="entry name" value="SLR1927 PROTEIN-RELATED"/>
    <property type="match status" value="1"/>
</dbReference>
<dbReference type="EMBL" id="UINC01039753">
    <property type="protein sequence ID" value="SVB38695.1"/>
    <property type="molecule type" value="Genomic_DNA"/>
</dbReference>
<feature type="domain" description="DUF58" evidence="1">
    <location>
        <begin position="257"/>
        <end position="356"/>
    </location>
</feature>
<sequence>MAFRERIFPTWVRLTVVNRKATRRNSDRGRLMQTGTVICGAVGLDTDLSFAYQLFALMVCVLIASRLTLRFQVPEINLRRQLPRHATAGEPFEYSIRVINEGHRVERDLGITDNPKVVPPDFEQFRRSKEPGEETRNAYDRWIGFHRFIWLQRLNTGITINTSKVPDVEIKGSATATMVATPLRRGPVYFESTTILHPDPLALNYGIVEFDNREQLIVLPRRYAVSKRFDFQGRRNFQSGGVSSTWSIGESDEFVSLRDYRDGDPIRKIHWASTAKRDNPVVKEFQDEFFVRQTIVVDTFRQDPAYFEEVISVAASLLTACQNTNGLMDLCFMTHRTKILTAGRGYAQTSQQLEALAMLRET</sequence>
<dbReference type="PANTHER" id="PTHR34351:SF1">
    <property type="entry name" value="SLR1927 PROTEIN"/>
    <property type="match status" value="1"/>
</dbReference>